<reference evidence="3 4" key="1">
    <citation type="journal article" date="2007" name="Nature">
        <title>Evolution of genes and genomes on the Drosophila phylogeny.</title>
        <authorList>
            <consortium name="Drosophila 12 Genomes Consortium"/>
            <person name="Clark A.G."/>
            <person name="Eisen M.B."/>
            <person name="Smith D.R."/>
            <person name="Bergman C.M."/>
            <person name="Oliver B."/>
            <person name="Markow T.A."/>
            <person name="Kaufman T.C."/>
            <person name="Kellis M."/>
            <person name="Gelbart W."/>
            <person name="Iyer V.N."/>
            <person name="Pollard D.A."/>
            <person name="Sackton T.B."/>
            <person name="Larracuente A.M."/>
            <person name="Singh N.D."/>
            <person name="Abad J.P."/>
            <person name="Abt D.N."/>
            <person name="Adryan B."/>
            <person name="Aguade M."/>
            <person name="Akashi H."/>
            <person name="Anderson W.W."/>
            <person name="Aquadro C.F."/>
            <person name="Ardell D.H."/>
            <person name="Arguello R."/>
            <person name="Artieri C.G."/>
            <person name="Barbash D.A."/>
            <person name="Barker D."/>
            <person name="Barsanti P."/>
            <person name="Batterham P."/>
            <person name="Batzoglou S."/>
            <person name="Begun D."/>
            <person name="Bhutkar A."/>
            <person name="Blanco E."/>
            <person name="Bosak S.A."/>
            <person name="Bradley R.K."/>
            <person name="Brand A.D."/>
            <person name="Brent M.R."/>
            <person name="Brooks A.N."/>
            <person name="Brown R.H."/>
            <person name="Butlin R.K."/>
            <person name="Caggese C."/>
            <person name="Calvi B.R."/>
            <person name="Bernardo de Carvalho A."/>
            <person name="Caspi A."/>
            <person name="Castrezana S."/>
            <person name="Celniker S.E."/>
            <person name="Chang J.L."/>
            <person name="Chapple C."/>
            <person name="Chatterji S."/>
            <person name="Chinwalla A."/>
            <person name="Civetta A."/>
            <person name="Clifton S.W."/>
            <person name="Comeron J.M."/>
            <person name="Costello J.C."/>
            <person name="Coyne J.A."/>
            <person name="Daub J."/>
            <person name="David R.G."/>
            <person name="Delcher A.L."/>
            <person name="Delehaunty K."/>
            <person name="Do C.B."/>
            <person name="Ebling H."/>
            <person name="Edwards K."/>
            <person name="Eickbush T."/>
            <person name="Evans J.D."/>
            <person name="Filipski A."/>
            <person name="Findeiss S."/>
            <person name="Freyhult E."/>
            <person name="Fulton L."/>
            <person name="Fulton R."/>
            <person name="Garcia A.C."/>
            <person name="Gardiner A."/>
            <person name="Garfield D.A."/>
            <person name="Garvin B.E."/>
            <person name="Gibson G."/>
            <person name="Gilbert D."/>
            <person name="Gnerre S."/>
            <person name="Godfrey J."/>
            <person name="Good R."/>
            <person name="Gotea V."/>
            <person name="Gravely B."/>
            <person name="Greenberg A.J."/>
            <person name="Griffiths-Jones S."/>
            <person name="Gross S."/>
            <person name="Guigo R."/>
            <person name="Gustafson E.A."/>
            <person name="Haerty W."/>
            <person name="Hahn M.W."/>
            <person name="Halligan D.L."/>
            <person name="Halpern A.L."/>
            <person name="Halter G.M."/>
            <person name="Han M.V."/>
            <person name="Heger A."/>
            <person name="Hillier L."/>
            <person name="Hinrichs A.S."/>
            <person name="Holmes I."/>
            <person name="Hoskins R.A."/>
            <person name="Hubisz M.J."/>
            <person name="Hultmark D."/>
            <person name="Huntley M.A."/>
            <person name="Jaffe D.B."/>
            <person name="Jagadeeshan S."/>
            <person name="Jeck W.R."/>
            <person name="Johnson J."/>
            <person name="Jones C.D."/>
            <person name="Jordan W.C."/>
            <person name="Karpen G.H."/>
            <person name="Kataoka E."/>
            <person name="Keightley P.D."/>
            <person name="Kheradpour P."/>
            <person name="Kirkness E.F."/>
            <person name="Koerich L.B."/>
            <person name="Kristiansen K."/>
            <person name="Kudrna D."/>
            <person name="Kulathinal R.J."/>
            <person name="Kumar S."/>
            <person name="Kwok R."/>
            <person name="Lander E."/>
            <person name="Langley C.H."/>
            <person name="Lapoint R."/>
            <person name="Lazzaro B.P."/>
            <person name="Lee S.J."/>
            <person name="Levesque L."/>
            <person name="Li R."/>
            <person name="Lin C.F."/>
            <person name="Lin M.F."/>
            <person name="Lindblad-Toh K."/>
            <person name="Llopart A."/>
            <person name="Long M."/>
            <person name="Low L."/>
            <person name="Lozovsky E."/>
            <person name="Lu J."/>
            <person name="Luo M."/>
            <person name="Machado C.A."/>
            <person name="Makalowski W."/>
            <person name="Marzo M."/>
            <person name="Matsuda M."/>
            <person name="Matzkin L."/>
            <person name="McAllister B."/>
            <person name="McBride C.S."/>
            <person name="McKernan B."/>
            <person name="McKernan K."/>
            <person name="Mendez-Lago M."/>
            <person name="Minx P."/>
            <person name="Mollenhauer M.U."/>
            <person name="Montooth K."/>
            <person name="Mount S.M."/>
            <person name="Mu X."/>
            <person name="Myers E."/>
            <person name="Negre B."/>
            <person name="Newfeld S."/>
            <person name="Nielsen R."/>
            <person name="Noor M.A."/>
            <person name="O'Grady P."/>
            <person name="Pachter L."/>
            <person name="Papaceit M."/>
            <person name="Parisi M.J."/>
            <person name="Parisi M."/>
            <person name="Parts L."/>
            <person name="Pedersen J.S."/>
            <person name="Pesole G."/>
            <person name="Phillippy A.M."/>
            <person name="Ponting C.P."/>
            <person name="Pop M."/>
            <person name="Porcelli D."/>
            <person name="Powell J.R."/>
            <person name="Prohaska S."/>
            <person name="Pruitt K."/>
            <person name="Puig M."/>
            <person name="Quesneville H."/>
            <person name="Ram K.R."/>
            <person name="Rand D."/>
            <person name="Rasmussen M.D."/>
            <person name="Reed L.K."/>
            <person name="Reenan R."/>
            <person name="Reily A."/>
            <person name="Remington K.A."/>
            <person name="Rieger T.T."/>
            <person name="Ritchie M.G."/>
            <person name="Robin C."/>
            <person name="Rogers Y.H."/>
            <person name="Rohde C."/>
            <person name="Rozas J."/>
            <person name="Rubenfield M.J."/>
            <person name="Ruiz A."/>
            <person name="Russo S."/>
            <person name="Salzberg S.L."/>
            <person name="Sanchez-Gracia A."/>
            <person name="Saranga D.J."/>
            <person name="Sato H."/>
            <person name="Schaeffer S.W."/>
            <person name="Schatz M.C."/>
            <person name="Schlenke T."/>
            <person name="Schwartz R."/>
            <person name="Segarra C."/>
            <person name="Singh R.S."/>
            <person name="Sirot L."/>
            <person name="Sirota M."/>
            <person name="Sisneros N.B."/>
            <person name="Smith C.D."/>
            <person name="Smith T.F."/>
            <person name="Spieth J."/>
            <person name="Stage D.E."/>
            <person name="Stark A."/>
            <person name="Stephan W."/>
            <person name="Strausberg R.L."/>
            <person name="Strempel S."/>
            <person name="Sturgill D."/>
            <person name="Sutton G."/>
            <person name="Sutton G.G."/>
            <person name="Tao W."/>
            <person name="Teichmann S."/>
            <person name="Tobari Y.N."/>
            <person name="Tomimura Y."/>
            <person name="Tsolas J.M."/>
            <person name="Valente V.L."/>
            <person name="Venter E."/>
            <person name="Venter J.C."/>
            <person name="Vicario S."/>
            <person name="Vieira F.G."/>
            <person name="Vilella A.J."/>
            <person name="Villasante A."/>
            <person name="Walenz B."/>
            <person name="Wang J."/>
            <person name="Wasserman M."/>
            <person name="Watts T."/>
            <person name="Wilson D."/>
            <person name="Wilson R.K."/>
            <person name="Wing R.A."/>
            <person name="Wolfner M.F."/>
            <person name="Wong A."/>
            <person name="Wong G.K."/>
            <person name="Wu C.I."/>
            <person name="Wu G."/>
            <person name="Yamamoto D."/>
            <person name="Yang H.P."/>
            <person name="Yang S.P."/>
            <person name="Yorke J.A."/>
            <person name="Yoshida K."/>
            <person name="Zdobnov E."/>
            <person name="Zhang P."/>
            <person name="Zhang Y."/>
            <person name="Zimin A.V."/>
            <person name="Baldwin J."/>
            <person name="Abdouelleil A."/>
            <person name="Abdulkadir J."/>
            <person name="Abebe A."/>
            <person name="Abera B."/>
            <person name="Abreu J."/>
            <person name="Acer S.C."/>
            <person name="Aftuck L."/>
            <person name="Alexander A."/>
            <person name="An P."/>
            <person name="Anderson E."/>
            <person name="Anderson S."/>
            <person name="Arachi H."/>
            <person name="Azer M."/>
            <person name="Bachantsang P."/>
            <person name="Barry A."/>
            <person name="Bayul T."/>
            <person name="Berlin A."/>
            <person name="Bessette D."/>
            <person name="Bloom T."/>
            <person name="Blye J."/>
            <person name="Boguslavskiy L."/>
            <person name="Bonnet C."/>
            <person name="Boukhgalter B."/>
            <person name="Bourzgui I."/>
            <person name="Brown A."/>
            <person name="Cahill P."/>
            <person name="Channer S."/>
            <person name="Cheshatsang Y."/>
            <person name="Chuda L."/>
            <person name="Citroen M."/>
            <person name="Collymore A."/>
            <person name="Cooke P."/>
            <person name="Costello M."/>
            <person name="D'Aco K."/>
            <person name="Daza R."/>
            <person name="De Haan G."/>
            <person name="DeGray S."/>
            <person name="DeMaso C."/>
            <person name="Dhargay N."/>
            <person name="Dooley K."/>
            <person name="Dooley E."/>
            <person name="Doricent M."/>
            <person name="Dorje P."/>
            <person name="Dorjee K."/>
            <person name="Dupes A."/>
            <person name="Elong R."/>
            <person name="Falk J."/>
            <person name="Farina A."/>
            <person name="Faro S."/>
            <person name="Ferguson D."/>
            <person name="Fisher S."/>
            <person name="Foley C.D."/>
            <person name="Franke A."/>
            <person name="Friedrich D."/>
            <person name="Gadbois L."/>
            <person name="Gearin G."/>
            <person name="Gearin C.R."/>
            <person name="Giannoukos G."/>
            <person name="Goode T."/>
            <person name="Graham J."/>
            <person name="Grandbois E."/>
            <person name="Grewal S."/>
            <person name="Gyaltsen K."/>
            <person name="Hafez N."/>
            <person name="Hagos B."/>
            <person name="Hall J."/>
            <person name="Henson C."/>
            <person name="Hollinger A."/>
            <person name="Honan T."/>
            <person name="Huard M.D."/>
            <person name="Hughes L."/>
            <person name="Hurhula B."/>
            <person name="Husby M.E."/>
            <person name="Kamat A."/>
            <person name="Kanga B."/>
            <person name="Kashin S."/>
            <person name="Khazanovich D."/>
            <person name="Kisner P."/>
            <person name="Lance K."/>
            <person name="Lara M."/>
            <person name="Lee W."/>
            <person name="Lennon N."/>
            <person name="Letendre F."/>
            <person name="LeVine R."/>
            <person name="Lipovsky A."/>
            <person name="Liu X."/>
            <person name="Liu J."/>
            <person name="Liu S."/>
            <person name="Lokyitsang T."/>
            <person name="Lokyitsang Y."/>
            <person name="Lubonja R."/>
            <person name="Lui A."/>
            <person name="MacDonald P."/>
            <person name="Magnisalis V."/>
            <person name="Maru K."/>
            <person name="Matthews C."/>
            <person name="McCusker W."/>
            <person name="McDonough S."/>
            <person name="Mehta T."/>
            <person name="Meldrim J."/>
            <person name="Meneus L."/>
            <person name="Mihai O."/>
            <person name="Mihalev A."/>
            <person name="Mihova T."/>
            <person name="Mittelman R."/>
            <person name="Mlenga V."/>
            <person name="Montmayeur A."/>
            <person name="Mulrain L."/>
            <person name="Navidi A."/>
            <person name="Naylor J."/>
            <person name="Negash T."/>
            <person name="Nguyen T."/>
            <person name="Nguyen N."/>
            <person name="Nicol R."/>
            <person name="Norbu C."/>
            <person name="Norbu N."/>
            <person name="Novod N."/>
            <person name="O'Neill B."/>
            <person name="Osman S."/>
            <person name="Markiewicz E."/>
            <person name="Oyono O.L."/>
            <person name="Patti C."/>
            <person name="Phunkhang P."/>
            <person name="Pierre F."/>
            <person name="Priest M."/>
            <person name="Raghuraman S."/>
            <person name="Rege F."/>
            <person name="Reyes R."/>
            <person name="Rise C."/>
            <person name="Rogov P."/>
            <person name="Ross K."/>
            <person name="Ryan E."/>
            <person name="Settipalli S."/>
            <person name="Shea T."/>
            <person name="Sherpa N."/>
            <person name="Shi L."/>
            <person name="Shih D."/>
            <person name="Sparrow T."/>
            <person name="Spaulding J."/>
            <person name="Stalker J."/>
            <person name="Stange-Thomann N."/>
            <person name="Stavropoulos S."/>
            <person name="Stone C."/>
            <person name="Strader C."/>
            <person name="Tesfaye S."/>
            <person name="Thomson T."/>
            <person name="Thoulutsang Y."/>
            <person name="Thoulutsang D."/>
            <person name="Topham K."/>
            <person name="Topping I."/>
            <person name="Tsamla T."/>
            <person name="Vassiliev H."/>
            <person name="Vo A."/>
            <person name="Wangchuk T."/>
            <person name="Wangdi T."/>
            <person name="Weiand M."/>
            <person name="Wilkinson J."/>
            <person name="Wilson A."/>
            <person name="Yadav S."/>
            <person name="Young G."/>
            <person name="Yu Q."/>
            <person name="Zembek L."/>
            <person name="Zhong D."/>
            <person name="Zimmer A."/>
            <person name="Zwirko Z."/>
            <person name="Jaffe D.B."/>
            <person name="Alvarez P."/>
            <person name="Brockman W."/>
            <person name="Butler J."/>
            <person name="Chin C."/>
            <person name="Gnerre S."/>
            <person name="Grabherr M."/>
            <person name="Kleber M."/>
            <person name="Mauceli E."/>
            <person name="MacCallum I."/>
        </authorList>
    </citation>
    <scope>NUCLEOTIDE SEQUENCE [LARGE SCALE GENOMIC DNA]</scope>
    <source>
        <strain evidence="4">Rob3c / Tucson 14021-0248.25</strain>
    </source>
</reference>
<sequence>MSEINGFRCRFILVVVACAPLLGSLDRQLNELLIRLPAPDCQTYPSPGVVMAAAVVCWPLTRQVKMPQNQGEMLHCALQITAPQLEQQCRGHTAQEGIGGGGGTRGRVAGVMPRQSDVQSRKAYVLRMESLAPPWTAITDRVTTLHFSFCFSIFPAFGLNGRFNDVKSTDVVAATQKLTQQQHTKRIRKIQCVCAGCDQHDLRIHLVVAADESSDGQPDEDARDDPDHEDGGHGANNLSAIPAEGHPVKDKSECSLINVGALFYSLFFVFWFGQSQHLNGSGGGDQVEGRSIKAQPRRENKPSHIRTSQEQDQNQDQPACQLGNGSQSAKMGGAVGAGAPKIRRKAANRTETKTSQRTRPKERGIQPARDWDCCNMQQQQQKQQQQQQQQQQHATCRSNWNRNRSNINAEETTKMEALSPGV</sequence>
<feature type="region of interest" description="Disordered" evidence="1">
    <location>
        <begin position="279"/>
        <end position="422"/>
    </location>
</feature>
<name>B4HXN0_DROSE</name>
<gene>
    <name evidence="3" type="primary">Dsec\GM15971</name>
    <name evidence="3" type="ORF">Dsec_GM15971</name>
</gene>
<feature type="compositionally biased region" description="Acidic residues" evidence="1">
    <location>
        <begin position="212"/>
        <end position="224"/>
    </location>
</feature>
<feature type="chain" id="PRO_5002809662" evidence="2">
    <location>
        <begin position="25"/>
        <end position="422"/>
    </location>
</feature>
<evidence type="ECO:0000256" key="1">
    <source>
        <dbReference type="SAM" id="MobiDB-lite"/>
    </source>
</evidence>
<dbReference type="HOGENOM" id="CLU_650959_0_0_1"/>
<feature type="compositionally biased region" description="Basic and acidic residues" evidence="1">
    <location>
        <begin position="287"/>
        <end position="302"/>
    </location>
</feature>
<feature type="compositionally biased region" description="Low complexity" evidence="1">
    <location>
        <begin position="377"/>
        <end position="408"/>
    </location>
</feature>
<feature type="compositionally biased region" description="Polar residues" evidence="1">
    <location>
        <begin position="305"/>
        <end position="329"/>
    </location>
</feature>
<keyword evidence="4" id="KW-1185">Reference proteome</keyword>
<feature type="compositionally biased region" description="Basic and acidic residues" evidence="1">
    <location>
        <begin position="348"/>
        <end position="372"/>
    </location>
</feature>
<dbReference type="AlphaFoldDB" id="B4HXN0"/>
<dbReference type="PhylomeDB" id="B4HXN0"/>
<dbReference type="Proteomes" id="UP000001292">
    <property type="component" value="Unassembled WGS sequence"/>
</dbReference>
<feature type="signal peptide" evidence="2">
    <location>
        <begin position="1"/>
        <end position="24"/>
    </location>
</feature>
<organism evidence="4">
    <name type="scientific">Drosophila sechellia</name>
    <name type="common">Fruit fly</name>
    <dbReference type="NCBI Taxonomy" id="7238"/>
    <lineage>
        <taxon>Eukaryota</taxon>
        <taxon>Metazoa</taxon>
        <taxon>Ecdysozoa</taxon>
        <taxon>Arthropoda</taxon>
        <taxon>Hexapoda</taxon>
        <taxon>Insecta</taxon>
        <taxon>Pterygota</taxon>
        <taxon>Neoptera</taxon>
        <taxon>Endopterygota</taxon>
        <taxon>Diptera</taxon>
        <taxon>Brachycera</taxon>
        <taxon>Muscomorpha</taxon>
        <taxon>Ephydroidea</taxon>
        <taxon>Drosophilidae</taxon>
        <taxon>Drosophila</taxon>
        <taxon>Sophophora</taxon>
    </lineage>
</organism>
<feature type="region of interest" description="Disordered" evidence="1">
    <location>
        <begin position="210"/>
        <end position="244"/>
    </location>
</feature>
<dbReference type="OMA" id="CRGHTAQ"/>
<protein>
    <submittedName>
        <fullName evidence="3">GM15971</fullName>
    </submittedName>
</protein>
<evidence type="ECO:0000313" key="3">
    <source>
        <dbReference type="EMBL" id="EDW51810.1"/>
    </source>
</evidence>
<evidence type="ECO:0000313" key="4">
    <source>
        <dbReference type="Proteomes" id="UP000001292"/>
    </source>
</evidence>
<keyword evidence="2" id="KW-0732">Signal</keyword>
<dbReference type="EMBL" id="CH480818">
    <property type="protein sequence ID" value="EDW51810.1"/>
    <property type="molecule type" value="Genomic_DNA"/>
</dbReference>
<proteinExistence type="predicted"/>
<accession>B4HXN0</accession>
<evidence type="ECO:0000256" key="2">
    <source>
        <dbReference type="SAM" id="SignalP"/>
    </source>
</evidence>